<dbReference type="AlphaFoldDB" id="F7YUX9"/>
<gene>
    <name evidence="2" type="ORF">Theth_1486</name>
</gene>
<name>F7YUX9_9THEM</name>
<evidence type="ECO:0000313" key="2">
    <source>
        <dbReference type="EMBL" id="AEH51541.1"/>
    </source>
</evidence>
<keyword evidence="1" id="KW-0472">Membrane</keyword>
<feature type="transmembrane region" description="Helical" evidence="1">
    <location>
        <begin position="7"/>
        <end position="30"/>
    </location>
</feature>
<dbReference type="KEGG" id="tta:Theth_1486"/>
<keyword evidence="3" id="KW-1185">Reference proteome</keyword>
<organism evidence="2 3">
    <name type="scientific">Pseudothermotoga thermarum DSM 5069</name>
    <dbReference type="NCBI Taxonomy" id="688269"/>
    <lineage>
        <taxon>Bacteria</taxon>
        <taxon>Thermotogati</taxon>
        <taxon>Thermotogota</taxon>
        <taxon>Thermotogae</taxon>
        <taxon>Thermotogales</taxon>
        <taxon>Thermotogaceae</taxon>
        <taxon>Pseudothermotoga</taxon>
    </lineage>
</organism>
<proteinExistence type="predicted"/>
<dbReference type="Proteomes" id="UP000006804">
    <property type="component" value="Chromosome"/>
</dbReference>
<evidence type="ECO:0000313" key="3">
    <source>
        <dbReference type="Proteomes" id="UP000006804"/>
    </source>
</evidence>
<keyword evidence="1" id="KW-0812">Transmembrane</keyword>
<accession>F7YUX9</accession>
<dbReference type="HOGENOM" id="CLU_2357603_0_0_0"/>
<sequence precursor="true">MRIDKVLTLLGLIMVWVTLIIPVVLSFIVLVQRSVFLFDFLMPAEMSFVFFIGAFLLLWISRKKGMYFKFGNHNSCCSTVGCTGISCYNRTCFWIY</sequence>
<keyword evidence="1" id="KW-1133">Transmembrane helix</keyword>
<evidence type="ECO:0000256" key="1">
    <source>
        <dbReference type="SAM" id="Phobius"/>
    </source>
</evidence>
<reference evidence="2 3" key="1">
    <citation type="submission" date="2010-11" db="EMBL/GenBank/DDBJ databases">
        <title>The complete genome of Thermotoga thermarum DSM 5069.</title>
        <authorList>
            <consortium name="US DOE Joint Genome Institute (JGI-PGF)"/>
            <person name="Lucas S."/>
            <person name="Copeland A."/>
            <person name="Lapidus A."/>
            <person name="Bruce D."/>
            <person name="Goodwin L."/>
            <person name="Pitluck S."/>
            <person name="Kyrpides N."/>
            <person name="Mavromatis K."/>
            <person name="Ivanova N."/>
            <person name="Zeytun A."/>
            <person name="Brettin T."/>
            <person name="Detter J.C."/>
            <person name="Tapia R."/>
            <person name="Han C."/>
            <person name="Land M."/>
            <person name="Hauser L."/>
            <person name="Markowitz V."/>
            <person name="Cheng J.-F."/>
            <person name="Hugenholtz P."/>
            <person name="Woyke T."/>
            <person name="Wu D."/>
            <person name="Spring S."/>
            <person name="Schroeder M."/>
            <person name="Brambilla E."/>
            <person name="Klenk H.-P."/>
            <person name="Eisen J.A."/>
        </authorList>
    </citation>
    <scope>NUCLEOTIDE SEQUENCE [LARGE SCALE GENOMIC DNA]</scope>
    <source>
        <strain evidence="2 3">DSM 5069</strain>
    </source>
</reference>
<dbReference type="EMBL" id="CP002351">
    <property type="protein sequence ID" value="AEH51541.1"/>
    <property type="molecule type" value="Genomic_DNA"/>
</dbReference>
<feature type="transmembrane region" description="Helical" evidence="1">
    <location>
        <begin position="36"/>
        <end position="60"/>
    </location>
</feature>
<protein>
    <submittedName>
        <fullName evidence="2">Uncharacterized protein</fullName>
    </submittedName>
</protein>